<gene>
    <name evidence="13" type="ORF">A6M21_14810</name>
</gene>
<evidence type="ECO:0000256" key="7">
    <source>
        <dbReference type="ARBA" id="ARBA00023136"/>
    </source>
</evidence>
<keyword evidence="9" id="KW-0378">Hydrolase</keyword>
<comment type="caution">
    <text evidence="13">The sequence shown here is derived from an EMBL/GenBank/DDBJ whole genome shotgun (WGS) entry which is preliminary data.</text>
</comment>
<dbReference type="STRING" id="1838280.A6M21_14810"/>
<feature type="transmembrane region" description="Helical" evidence="10">
    <location>
        <begin position="108"/>
        <end position="124"/>
    </location>
</feature>
<keyword evidence="14" id="KW-1185">Reference proteome</keyword>
<evidence type="ECO:0000256" key="2">
    <source>
        <dbReference type="ARBA" id="ARBA00005801"/>
    </source>
</evidence>
<evidence type="ECO:0000313" key="14">
    <source>
        <dbReference type="Proteomes" id="UP000078532"/>
    </source>
</evidence>
<feature type="transmembrane region" description="Helical" evidence="10">
    <location>
        <begin position="131"/>
        <end position="149"/>
    </location>
</feature>
<feature type="transmembrane region" description="Helical" evidence="10">
    <location>
        <begin position="155"/>
        <end position="175"/>
    </location>
</feature>
<comment type="similarity">
    <text evidence="2 8">Belongs to the peptidase A24 family.</text>
</comment>
<dbReference type="EMBL" id="LYVF01000191">
    <property type="protein sequence ID" value="OAT79868.1"/>
    <property type="molecule type" value="Genomic_DNA"/>
</dbReference>
<sequence>MQPVRLADCSVIVLLFPLLVGLAAGSFLNVCIHRLPRGESVVFPPSRCPHCGQRLAARDLVPLFSYLWLKGRCRYCGSGISPRYPLVEALTGVLFAVLYMRFGLNLLLFKYLFLTSVLIVLSFIDLEHYLIPDRIIIFALAGGVIINLFTRDLTFLSVLLGLAAPAAFLLLLAVASRGGMGGGDIKLAAVTGLFLGWPLGLLAVFLGCLLGGLVGAVLLLSRIKGRKDAIPFGPFLACGAITTILGGQQILNWYLGNFRI</sequence>
<dbReference type="Proteomes" id="UP000078532">
    <property type="component" value="Unassembled WGS sequence"/>
</dbReference>
<name>A0A1B7LBL8_9FIRM</name>
<dbReference type="InterPro" id="IPR010627">
    <property type="entry name" value="Prepilin_pept_A24_N"/>
</dbReference>
<evidence type="ECO:0000259" key="11">
    <source>
        <dbReference type="Pfam" id="PF01478"/>
    </source>
</evidence>
<dbReference type="OrthoDB" id="9789291at2"/>
<dbReference type="GO" id="GO:0008168">
    <property type="term" value="F:methyltransferase activity"/>
    <property type="evidence" value="ECO:0007669"/>
    <property type="project" value="UniProtKB-KW"/>
</dbReference>
<dbReference type="AlphaFoldDB" id="A0A1B7LBL8"/>
<evidence type="ECO:0000313" key="13">
    <source>
        <dbReference type="EMBL" id="OAT79868.1"/>
    </source>
</evidence>
<dbReference type="InterPro" id="IPR014032">
    <property type="entry name" value="Peptidase_A24A_bac"/>
</dbReference>
<keyword evidence="7 10" id="KW-0472">Membrane</keyword>
<feature type="domain" description="Prepilin peptidase A24 N-terminal" evidence="12">
    <location>
        <begin position="19"/>
        <end position="102"/>
    </location>
</feature>
<dbReference type="GO" id="GO:0004190">
    <property type="term" value="F:aspartic-type endopeptidase activity"/>
    <property type="evidence" value="ECO:0007669"/>
    <property type="project" value="UniProtKB-EC"/>
</dbReference>
<keyword evidence="3" id="KW-1003">Cell membrane</keyword>
<evidence type="ECO:0000256" key="9">
    <source>
        <dbReference type="RuleBase" id="RU003794"/>
    </source>
</evidence>
<comment type="catalytic activity">
    <reaction evidence="9">
        <text>Typically cleaves a -Gly-|-Phe- bond to release an N-terminal, basic peptide of 5-8 residues from type IV prepilin, and then N-methylates the new N-terminal amino group, the methyl donor being S-adenosyl-L-methionine.</text>
        <dbReference type="EC" id="3.4.23.43"/>
    </reaction>
</comment>
<dbReference type="GO" id="GO:0005886">
    <property type="term" value="C:plasma membrane"/>
    <property type="evidence" value="ECO:0007669"/>
    <property type="project" value="UniProtKB-SubCell"/>
</dbReference>
<dbReference type="EC" id="2.1.1.-" evidence="9"/>
<dbReference type="PANTHER" id="PTHR30487:SF0">
    <property type="entry name" value="PREPILIN LEADER PEPTIDASE_N-METHYLTRANSFERASE-RELATED"/>
    <property type="match status" value="1"/>
</dbReference>
<dbReference type="EC" id="3.4.23.43" evidence="9"/>
<keyword evidence="6 10" id="KW-1133">Transmembrane helix</keyword>
<comment type="function">
    <text evidence="9">Plays an essential role in type IV pili and type II pseudopili formation by proteolytically removing the leader sequence from substrate proteins and subsequently monomethylating the alpha-amino group of the newly exposed N-terminal phenylalanine.</text>
</comment>
<evidence type="ECO:0000256" key="6">
    <source>
        <dbReference type="ARBA" id="ARBA00022989"/>
    </source>
</evidence>
<dbReference type="GO" id="GO:0032259">
    <property type="term" value="P:methylation"/>
    <property type="evidence" value="ECO:0007669"/>
    <property type="project" value="UniProtKB-KW"/>
</dbReference>
<accession>A0A1B7LBL8</accession>
<feature type="transmembrane region" description="Helical" evidence="10">
    <location>
        <begin position="232"/>
        <end position="255"/>
    </location>
</feature>
<dbReference type="InterPro" id="IPR000045">
    <property type="entry name" value="Prepilin_IV_endopep_pep"/>
</dbReference>
<keyword evidence="5 9" id="KW-0812">Transmembrane</keyword>
<dbReference type="Pfam" id="PF06750">
    <property type="entry name" value="A24_N_bact"/>
    <property type="match status" value="1"/>
</dbReference>
<proteinExistence type="inferred from homology"/>
<keyword evidence="9" id="KW-0808">Transferase</keyword>
<evidence type="ECO:0000256" key="3">
    <source>
        <dbReference type="ARBA" id="ARBA00022475"/>
    </source>
</evidence>
<feature type="transmembrane region" description="Helical" evidence="10">
    <location>
        <begin position="12"/>
        <end position="32"/>
    </location>
</feature>
<feature type="transmembrane region" description="Helical" evidence="10">
    <location>
        <begin position="187"/>
        <end position="220"/>
    </location>
</feature>
<dbReference type="Pfam" id="PF01478">
    <property type="entry name" value="Peptidase_A24"/>
    <property type="match status" value="1"/>
</dbReference>
<evidence type="ECO:0000256" key="8">
    <source>
        <dbReference type="RuleBase" id="RU003793"/>
    </source>
</evidence>
<dbReference type="PRINTS" id="PR00864">
    <property type="entry name" value="PREPILNPTASE"/>
</dbReference>
<dbReference type="InterPro" id="IPR050882">
    <property type="entry name" value="Prepilin_peptidase/N-MTase"/>
</dbReference>
<protein>
    <recommendedName>
        <fullName evidence="9">Prepilin leader peptidase/N-methyltransferase</fullName>
        <ecNumber evidence="9">2.1.1.-</ecNumber>
        <ecNumber evidence="9">3.4.23.43</ecNumber>
    </recommendedName>
</protein>
<keyword evidence="4" id="KW-0997">Cell inner membrane</keyword>
<comment type="subcellular location">
    <subcellularLocation>
        <location evidence="1">Cell inner membrane</location>
        <topology evidence="1">Multi-pass membrane protein</topology>
    </subcellularLocation>
    <subcellularLocation>
        <location evidence="9">Cell membrane</location>
        <topology evidence="9">Multi-pass membrane protein</topology>
    </subcellularLocation>
</comment>
<evidence type="ECO:0000256" key="4">
    <source>
        <dbReference type="ARBA" id="ARBA00022519"/>
    </source>
</evidence>
<keyword evidence="9" id="KW-0645">Protease</keyword>
<evidence type="ECO:0000256" key="5">
    <source>
        <dbReference type="ARBA" id="ARBA00022692"/>
    </source>
</evidence>
<dbReference type="PANTHER" id="PTHR30487">
    <property type="entry name" value="TYPE 4 PREPILIN-LIKE PROTEINS LEADER PEPTIDE-PROCESSING ENZYME"/>
    <property type="match status" value="1"/>
</dbReference>
<dbReference type="Gene3D" id="1.20.120.1220">
    <property type="match status" value="1"/>
</dbReference>
<dbReference type="GO" id="GO:0006465">
    <property type="term" value="P:signal peptide processing"/>
    <property type="evidence" value="ECO:0007669"/>
    <property type="project" value="TreeGrafter"/>
</dbReference>
<evidence type="ECO:0000259" key="12">
    <source>
        <dbReference type="Pfam" id="PF06750"/>
    </source>
</evidence>
<keyword evidence="9" id="KW-0489">Methyltransferase</keyword>
<evidence type="ECO:0000256" key="10">
    <source>
        <dbReference type="SAM" id="Phobius"/>
    </source>
</evidence>
<keyword evidence="9" id="KW-0511">Multifunctional enzyme</keyword>
<evidence type="ECO:0000256" key="1">
    <source>
        <dbReference type="ARBA" id="ARBA00004429"/>
    </source>
</evidence>
<organism evidence="13 14">
    <name type="scientific">Desulfotomaculum copahuensis</name>
    <dbReference type="NCBI Taxonomy" id="1838280"/>
    <lineage>
        <taxon>Bacteria</taxon>
        <taxon>Bacillati</taxon>
        <taxon>Bacillota</taxon>
        <taxon>Clostridia</taxon>
        <taxon>Eubacteriales</taxon>
        <taxon>Desulfotomaculaceae</taxon>
        <taxon>Desulfotomaculum</taxon>
    </lineage>
</organism>
<feature type="domain" description="Prepilin type IV endopeptidase peptidase" evidence="11">
    <location>
        <begin position="112"/>
        <end position="215"/>
    </location>
</feature>
<reference evidence="13 14" key="1">
    <citation type="submission" date="2016-04" db="EMBL/GenBank/DDBJ databases">
        <authorList>
            <person name="Evans L.H."/>
            <person name="Alamgir A."/>
            <person name="Owens N."/>
            <person name="Weber N.D."/>
            <person name="Virtaneva K."/>
            <person name="Barbian K."/>
            <person name="Babar A."/>
            <person name="Rosenke K."/>
        </authorList>
    </citation>
    <scope>NUCLEOTIDE SEQUENCE [LARGE SCALE GENOMIC DNA]</scope>
    <source>
        <strain evidence="13 14">LMa1</strain>
    </source>
</reference>